<keyword evidence="2" id="KW-0238">DNA-binding</keyword>
<dbReference type="AlphaFoldDB" id="A0A318KSG2"/>
<protein>
    <submittedName>
        <fullName evidence="5">Repressor LexA</fullName>
    </submittedName>
</protein>
<feature type="domain" description="HTH cro/C1-type" evidence="4">
    <location>
        <begin position="12"/>
        <end position="66"/>
    </location>
</feature>
<evidence type="ECO:0000256" key="1">
    <source>
        <dbReference type="ARBA" id="ARBA00023015"/>
    </source>
</evidence>
<keyword evidence="3" id="KW-0804">Transcription</keyword>
<name>A0A318KSG2_9FIRM</name>
<evidence type="ECO:0000313" key="6">
    <source>
        <dbReference type="Proteomes" id="UP000247612"/>
    </source>
</evidence>
<dbReference type="Gene3D" id="2.10.109.10">
    <property type="entry name" value="Umud Fragment, subunit A"/>
    <property type="match status" value="1"/>
</dbReference>
<dbReference type="InterPro" id="IPR001387">
    <property type="entry name" value="Cro/C1-type_HTH"/>
</dbReference>
<keyword evidence="6" id="KW-1185">Reference proteome</keyword>
<comment type="caution">
    <text evidence="5">The sequence shown here is derived from an EMBL/GenBank/DDBJ whole genome shotgun (WGS) entry which is preliminary data.</text>
</comment>
<evidence type="ECO:0000313" key="5">
    <source>
        <dbReference type="EMBL" id="PXX79768.1"/>
    </source>
</evidence>
<dbReference type="SMART" id="SM00530">
    <property type="entry name" value="HTH_XRE"/>
    <property type="match status" value="1"/>
</dbReference>
<dbReference type="OrthoDB" id="2475196at2"/>
<accession>A0A318KSG2</accession>
<dbReference type="Pfam" id="PF00717">
    <property type="entry name" value="Peptidase_S24"/>
    <property type="match status" value="1"/>
</dbReference>
<sequence length="204" mass="23561">MENSREVFAKNLRYQLMKNKKSQNDLAHAIGVSKTTISEWLSGKKYPRVDKLQTIADYFDIYRSDLTDEKQDLLATKLPVYKNISSDFPIMNDTNIIGTEDFPSDLTKPTDYFALLDNSNTMMPFKGIQHIVIARKQNYAKDGDIAVVLIDNDDAIIRQVKKEKDLLILKAKDPDIEDLYFTEEAMKVHNIRFIGVVEVSRIHW</sequence>
<dbReference type="GO" id="GO:0003677">
    <property type="term" value="F:DNA binding"/>
    <property type="evidence" value="ECO:0007669"/>
    <property type="project" value="UniProtKB-KW"/>
</dbReference>
<dbReference type="SUPFAM" id="SSF47413">
    <property type="entry name" value="lambda repressor-like DNA-binding domains"/>
    <property type="match status" value="1"/>
</dbReference>
<evidence type="ECO:0000256" key="2">
    <source>
        <dbReference type="ARBA" id="ARBA00023125"/>
    </source>
</evidence>
<dbReference type="Proteomes" id="UP000247612">
    <property type="component" value="Unassembled WGS sequence"/>
</dbReference>
<keyword evidence="1" id="KW-0805">Transcription regulation</keyword>
<dbReference type="InterPro" id="IPR036286">
    <property type="entry name" value="LexA/Signal_pep-like_sf"/>
</dbReference>
<dbReference type="SUPFAM" id="SSF51306">
    <property type="entry name" value="LexA/Signal peptidase"/>
    <property type="match status" value="1"/>
</dbReference>
<dbReference type="RefSeq" id="WP_022937144.1">
    <property type="nucleotide sequence ID" value="NZ_CABKRQ010000002.1"/>
</dbReference>
<dbReference type="PROSITE" id="PS50943">
    <property type="entry name" value="HTH_CROC1"/>
    <property type="match status" value="1"/>
</dbReference>
<proteinExistence type="predicted"/>
<evidence type="ECO:0000256" key="3">
    <source>
        <dbReference type="ARBA" id="ARBA00023163"/>
    </source>
</evidence>
<dbReference type="PANTHER" id="PTHR40661">
    <property type="match status" value="1"/>
</dbReference>
<dbReference type="PANTHER" id="PTHR40661:SF1">
    <property type="entry name" value="HTH CRO_C1-TYPE DOMAIN-CONTAINING PROTEIN"/>
    <property type="match status" value="1"/>
</dbReference>
<dbReference type="InterPro" id="IPR015927">
    <property type="entry name" value="Peptidase_S24_S26A/B/C"/>
</dbReference>
<dbReference type="EMBL" id="QJKH01000005">
    <property type="protein sequence ID" value="PXX79768.1"/>
    <property type="molecule type" value="Genomic_DNA"/>
</dbReference>
<dbReference type="Gene3D" id="1.10.260.40">
    <property type="entry name" value="lambda repressor-like DNA-binding domains"/>
    <property type="match status" value="1"/>
</dbReference>
<organism evidence="5 6">
    <name type="scientific">Dielma fastidiosa</name>
    <dbReference type="NCBI Taxonomy" id="1034346"/>
    <lineage>
        <taxon>Bacteria</taxon>
        <taxon>Bacillati</taxon>
        <taxon>Bacillota</taxon>
        <taxon>Erysipelotrichia</taxon>
        <taxon>Erysipelotrichales</taxon>
        <taxon>Erysipelotrichaceae</taxon>
        <taxon>Dielma</taxon>
    </lineage>
</organism>
<dbReference type="Pfam" id="PF01381">
    <property type="entry name" value="HTH_3"/>
    <property type="match status" value="1"/>
</dbReference>
<dbReference type="InterPro" id="IPR010982">
    <property type="entry name" value="Lambda_DNA-bd_dom_sf"/>
</dbReference>
<dbReference type="STRING" id="1034346.GCA_000313565_00832"/>
<reference evidence="5 6" key="1">
    <citation type="submission" date="2018-05" db="EMBL/GenBank/DDBJ databases">
        <title>Genomic Encyclopedia of Type Strains, Phase IV (KMG-IV): sequencing the most valuable type-strain genomes for metagenomic binning, comparative biology and taxonomic classification.</title>
        <authorList>
            <person name="Goeker M."/>
        </authorList>
    </citation>
    <scope>NUCLEOTIDE SEQUENCE [LARGE SCALE GENOMIC DNA]</scope>
    <source>
        <strain evidence="5 6">JC118</strain>
    </source>
</reference>
<evidence type="ECO:0000259" key="4">
    <source>
        <dbReference type="PROSITE" id="PS50943"/>
    </source>
</evidence>
<dbReference type="CDD" id="cd00093">
    <property type="entry name" value="HTH_XRE"/>
    <property type="match status" value="1"/>
</dbReference>
<gene>
    <name evidence="5" type="ORF">DES51_105242</name>
</gene>